<dbReference type="InterPro" id="IPR035983">
    <property type="entry name" value="Hect_E3_ubiquitin_ligase"/>
</dbReference>
<gene>
    <name evidence="8" type="ORF">AGERDE_LOCUS1842</name>
</gene>
<sequence length="698" mass="79664">MSHPGNLTSRPNSTPNDLTTTTSSLSRPTSLAGSSVAVTGPLPANHVSLDVAPGQNGHSSPTSNVTMMVGKCMCCNSNLRFPVSVSCFRCTVCQTINDHKPTQQKGDPATSLTLDRLRSMISTCRSSGNYETLEQTIHKTYSNWYSLNESFSNGRAVTLDDCGVALEQVRDAYRILLELNPLLSQHNFPQESQYHHNIVKRIFGLLSNLSNELHHYLVNWFARHPTNIFRRRVDLVNAFISFRLSKQRTQTSNTVLSPAYETDWRISSAARVFKIPLSEFYNTLVDYIELIADFNTWEQRSSKFAFCQYPFLISMGGKINIMEFDAKRQMETKAKEAFFTILFQKRVTAPHLILRVRRDFLIEDSLNQIAANEMELKKSLRIEFVGEDGVDAGGLRKEWFLLLVRELFDPRYGMFTWDEDSNLCWFNPASFETSDQYYLVGVVIGLAIYNSTILDVHFPLACYKKLFNCPVGLEDLKVFRPAFARGLDKLLTFDGDVETTFCRDFIGEYEAFGELQRIPLVSGGENKPVTNANRKDYVDRYVNFILNDSISKQFEPFKRGFNHVCGGNALSLFQPEEIELLVRGSAEPLEIEQLRAVTVYEGFREDEEIIKNFWFIFKLMDPIMQRKLLTFVTGTDRIPATGLANLALKISCLGEDSERFPIAHTCFNQLCLYRYRSRHKLQSKLQRAIEESEGFGLK</sequence>
<dbReference type="OrthoDB" id="8068875at2759"/>
<organism evidence="8 9">
    <name type="scientific">Ambispora gerdemannii</name>
    <dbReference type="NCBI Taxonomy" id="144530"/>
    <lineage>
        <taxon>Eukaryota</taxon>
        <taxon>Fungi</taxon>
        <taxon>Fungi incertae sedis</taxon>
        <taxon>Mucoromycota</taxon>
        <taxon>Glomeromycotina</taxon>
        <taxon>Glomeromycetes</taxon>
        <taxon>Archaeosporales</taxon>
        <taxon>Ambisporaceae</taxon>
        <taxon>Ambispora</taxon>
    </lineage>
</organism>
<feature type="compositionally biased region" description="Polar residues" evidence="6">
    <location>
        <begin position="1"/>
        <end position="10"/>
    </location>
</feature>
<feature type="region of interest" description="Disordered" evidence="6">
    <location>
        <begin position="1"/>
        <end position="38"/>
    </location>
</feature>
<dbReference type="Gene3D" id="3.30.2410.10">
    <property type="entry name" value="Hect, E3 ligase catalytic domain"/>
    <property type="match status" value="1"/>
</dbReference>
<reference evidence="8" key="1">
    <citation type="submission" date="2021-06" db="EMBL/GenBank/DDBJ databases">
        <authorList>
            <person name="Kallberg Y."/>
            <person name="Tangrot J."/>
            <person name="Rosling A."/>
        </authorList>
    </citation>
    <scope>NUCLEOTIDE SEQUENCE</scope>
    <source>
        <strain evidence="8">MT106</strain>
    </source>
</reference>
<dbReference type="FunFam" id="3.30.2410.10:FF:000003">
    <property type="entry name" value="probable E3 ubiquitin-protein ligase HERC4 isoform X1"/>
    <property type="match status" value="1"/>
</dbReference>
<dbReference type="GO" id="GO:0000209">
    <property type="term" value="P:protein polyubiquitination"/>
    <property type="evidence" value="ECO:0007669"/>
    <property type="project" value="InterPro"/>
</dbReference>
<feature type="compositionally biased region" description="Low complexity" evidence="6">
    <location>
        <begin position="11"/>
        <end position="31"/>
    </location>
</feature>
<evidence type="ECO:0000256" key="4">
    <source>
        <dbReference type="ARBA" id="ARBA00022786"/>
    </source>
</evidence>
<dbReference type="SUPFAM" id="SSF56204">
    <property type="entry name" value="Hect, E3 ligase catalytic domain"/>
    <property type="match status" value="1"/>
</dbReference>
<dbReference type="PANTHER" id="PTHR45700:SF8">
    <property type="entry name" value="HECT-TYPE E3 UBIQUITIN TRANSFERASE"/>
    <property type="match status" value="1"/>
</dbReference>
<accession>A0A9N8VKL4</accession>
<evidence type="ECO:0000256" key="2">
    <source>
        <dbReference type="ARBA" id="ARBA00012485"/>
    </source>
</evidence>
<keyword evidence="3" id="KW-0808">Transferase</keyword>
<evidence type="ECO:0000313" key="9">
    <source>
        <dbReference type="Proteomes" id="UP000789831"/>
    </source>
</evidence>
<feature type="active site" description="Glycyl thioester intermediate" evidence="5">
    <location>
        <position position="666"/>
    </location>
</feature>
<protein>
    <recommendedName>
        <fullName evidence="2">HECT-type E3 ubiquitin transferase</fullName>
        <ecNumber evidence="2">2.3.2.26</ecNumber>
    </recommendedName>
</protein>
<dbReference type="GO" id="GO:0061630">
    <property type="term" value="F:ubiquitin protein ligase activity"/>
    <property type="evidence" value="ECO:0007669"/>
    <property type="project" value="UniProtKB-EC"/>
</dbReference>
<evidence type="ECO:0000313" key="8">
    <source>
        <dbReference type="EMBL" id="CAG8453048.1"/>
    </source>
</evidence>
<dbReference type="EC" id="2.3.2.26" evidence="2"/>
<comment type="caution">
    <text evidence="8">The sequence shown here is derived from an EMBL/GenBank/DDBJ whole genome shotgun (WGS) entry which is preliminary data.</text>
</comment>
<dbReference type="CDD" id="cd00078">
    <property type="entry name" value="HECTc"/>
    <property type="match status" value="1"/>
</dbReference>
<dbReference type="InterPro" id="IPR000569">
    <property type="entry name" value="HECT_dom"/>
</dbReference>
<dbReference type="PANTHER" id="PTHR45700">
    <property type="entry name" value="UBIQUITIN-PROTEIN LIGASE E3C"/>
    <property type="match status" value="1"/>
</dbReference>
<keyword evidence="9" id="KW-1185">Reference proteome</keyword>
<evidence type="ECO:0000259" key="7">
    <source>
        <dbReference type="PROSITE" id="PS50237"/>
    </source>
</evidence>
<dbReference type="EMBL" id="CAJVPL010000138">
    <property type="protein sequence ID" value="CAG8453048.1"/>
    <property type="molecule type" value="Genomic_DNA"/>
</dbReference>
<keyword evidence="4 5" id="KW-0833">Ubl conjugation pathway</keyword>
<comment type="catalytic activity">
    <reaction evidence="1">
        <text>S-ubiquitinyl-[E2 ubiquitin-conjugating enzyme]-L-cysteine + [acceptor protein]-L-lysine = [E2 ubiquitin-conjugating enzyme]-L-cysteine + N(6)-ubiquitinyl-[acceptor protein]-L-lysine.</text>
        <dbReference type="EC" id="2.3.2.26"/>
    </reaction>
</comment>
<dbReference type="SMART" id="SM00119">
    <property type="entry name" value="HECTc"/>
    <property type="match status" value="1"/>
</dbReference>
<dbReference type="Proteomes" id="UP000789831">
    <property type="component" value="Unassembled WGS sequence"/>
</dbReference>
<dbReference type="PROSITE" id="PS50237">
    <property type="entry name" value="HECT"/>
    <property type="match status" value="1"/>
</dbReference>
<dbReference type="Gene3D" id="3.30.2160.10">
    <property type="entry name" value="Hect, E3 ligase catalytic domain"/>
    <property type="match status" value="1"/>
</dbReference>
<dbReference type="InterPro" id="IPR044611">
    <property type="entry name" value="E3A/B/C-like"/>
</dbReference>
<name>A0A9N8VKL4_9GLOM</name>
<dbReference type="Gene3D" id="3.90.1750.10">
    <property type="entry name" value="Hect, E3 ligase catalytic domains"/>
    <property type="match status" value="1"/>
</dbReference>
<evidence type="ECO:0000256" key="6">
    <source>
        <dbReference type="SAM" id="MobiDB-lite"/>
    </source>
</evidence>
<dbReference type="Pfam" id="PF00632">
    <property type="entry name" value="HECT"/>
    <property type="match status" value="1"/>
</dbReference>
<evidence type="ECO:0000256" key="1">
    <source>
        <dbReference type="ARBA" id="ARBA00000885"/>
    </source>
</evidence>
<evidence type="ECO:0000256" key="5">
    <source>
        <dbReference type="PROSITE-ProRule" id="PRU00104"/>
    </source>
</evidence>
<feature type="domain" description="HECT" evidence="7">
    <location>
        <begin position="372"/>
        <end position="698"/>
    </location>
</feature>
<evidence type="ECO:0000256" key="3">
    <source>
        <dbReference type="ARBA" id="ARBA00022679"/>
    </source>
</evidence>
<proteinExistence type="predicted"/>
<dbReference type="AlphaFoldDB" id="A0A9N8VKL4"/>